<evidence type="ECO:0000256" key="1">
    <source>
        <dbReference type="ARBA" id="ARBA00008814"/>
    </source>
</evidence>
<comment type="caution">
    <text evidence="4">The sequence shown here is derived from an EMBL/GenBank/DDBJ whole genome shotgun (WGS) entry which is preliminary data.</text>
</comment>
<gene>
    <name evidence="4" type="ORF">ACFFQA_26705</name>
</gene>
<name>A0ABV6A314_9PSEU</name>
<evidence type="ECO:0000256" key="2">
    <source>
        <dbReference type="SAM" id="SignalP"/>
    </source>
</evidence>
<keyword evidence="5" id="KW-1185">Reference proteome</keyword>
<keyword evidence="2" id="KW-0732">Signal</keyword>
<evidence type="ECO:0000313" key="4">
    <source>
        <dbReference type="EMBL" id="MFB9907539.1"/>
    </source>
</evidence>
<dbReference type="InterPro" id="IPR002491">
    <property type="entry name" value="ABC_transptr_periplasmic_BD"/>
</dbReference>
<dbReference type="Proteomes" id="UP001589693">
    <property type="component" value="Unassembled WGS sequence"/>
</dbReference>
<dbReference type="PROSITE" id="PS51257">
    <property type="entry name" value="PROKAR_LIPOPROTEIN"/>
    <property type="match status" value="1"/>
</dbReference>
<feature type="domain" description="Fe/B12 periplasmic-binding" evidence="3">
    <location>
        <begin position="47"/>
        <end position="333"/>
    </location>
</feature>
<dbReference type="RefSeq" id="WP_377857887.1">
    <property type="nucleotide sequence ID" value="NZ_JBHLZU010000021.1"/>
</dbReference>
<proteinExistence type="inferred from homology"/>
<accession>A0ABV6A314</accession>
<dbReference type="SUPFAM" id="SSF53807">
    <property type="entry name" value="Helical backbone' metal receptor"/>
    <property type="match status" value="1"/>
</dbReference>
<dbReference type="Pfam" id="PF01497">
    <property type="entry name" value="Peripla_BP_2"/>
    <property type="match status" value="1"/>
</dbReference>
<organism evidence="4 5">
    <name type="scientific">Allokutzneria oryzae</name>
    <dbReference type="NCBI Taxonomy" id="1378989"/>
    <lineage>
        <taxon>Bacteria</taxon>
        <taxon>Bacillati</taxon>
        <taxon>Actinomycetota</taxon>
        <taxon>Actinomycetes</taxon>
        <taxon>Pseudonocardiales</taxon>
        <taxon>Pseudonocardiaceae</taxon>
        <taxon>Allokutzneria</taxon>
    </lineage>
</organism>
<dbReference type="PROSITE" id="PS50983">
    <property type="entry name" value="FE_B12_PBP"/>
    <property type="match status" value="1"/>
</dbReference>
<evidence type="ECO:0000259" key="3">
    <source>
        <dbReference type="PROSITE" id="PS50983"/>
    </source>
</evidence>
<protein>
    <submittedName>
        <fullName evidence="4">ABC transporter substrate-binding protein</fullName>
    </submittedName>
</protein>
<dbReference type="EMBL" id="JBHLZU010000021">
    <property type="protein sequence ID" value="MFB9907539.1"/>
    <property type="molecule type" value="Genomic_DNA"/>
</dbReference>
<feature type="chain" id="PRO_5046751442" evidence="2">
    <location>
        <begin position="22"/>
        <end position="336"/>
    </location>
</feature>
<dbReference type="Gene3D" id="3.40.50.1980">
    <property type="entry name" value="Nitrogenase molybdenum iron protein domain"/>
    <property type="match status" value="2"/>
</dbReference>
<evidence type="ECO:0000313" key="5">
    <source>
        <dbReference type="Proteomes" id="UP001589693"/>
    </source>
</evidence>
<comment type="similarity">
    <text evidence="1">Belongs to the bacterial solute-binding protein 8 family.</text>
</comment>
<reference evidence="4 5" key="1">
    <citation type="submission" date="2024-09" db="EMBL/GenBank/DDBJ databases">
        <authorList>
            <person name="Sun Q."/>
            <person name="Mori K."/>
        </authorList>
    </citation>
    <scope>NUCLEOTIDE SEQUENCE [LARGE SCALE GENOMIC DNA]</scope>
    <source>
        <strain evidence="4 5">TBRC 7907</strain>
    </source>
</reference>
<dbReference type="InterPro" id="IPR050902">
    <property type="entry name" value="ABC_Transporter_SBP"/>
</dbReference>
<feature type="signal peptide" evidence="2">
    <location>
        <begin position="1"/>
        <end position="21"/>
    </location>
</feature>
<dbReference type="PANTHER" id="PTHR30535">
    <property type="entry name" value="VITAMIN B12-BINDING PROTEIN"/>
    <property type="match status" value="1"/>
</dbReference>
<dbReference type="PANTHER" id="PTHR30535:SF7">
    <property type="entry name" value="IRON(III) DICITRATE-BINDING PROTEIN"/>
    <property type="match status" value="1"/>
</dbReference>
<sequence>MRPRVLALPLVTALITACGPAADPAPPAGATIDNCGVAVPAEQPPKRIFAAFHNAVELVHALGAGDRLVGTAYLDNPILPEFAANQARAKYFPDEYPSREEVLRLDPDLVVAGFTGAFTTEGLGTRAELRSIGIGSWLNTQMCPTEDGAGQASLAVGEVSLDGVYREITDLGRVLGTGDRAAAQVSRMKETLAATRTALAGVTTRPRVAVLNRPGGGGELRVFGGGDIVQPIIEAAGGEQVFADIRGRLARIGTEELIKRAPDVIVVPACCGSDVGPEGANAVIDALREDPSLANVPAVRDNRIYPTTFAELSPGVRNADAVAALAKRLHPDRFGR</sequence>